<organism evidence="2 3">
    <name type="scientific">Exophiala aquamarina CBS 119918</name>
    <dbReference type="NCBI Taxonomy" id="1182545"/>
    <lineage>
        <taxon>Eukaryota</taxon>
        <taxon>Fungi</taxon>
        <taxon>Dikarya</taxon>
        <taxon>Ascomycota</taxon>
        <taxon>Pezizomycotina</taxon>
        <taxon>Eurotiomycetes</taxon>
        <taxon>Chaetothyriomycetidae</taxon>
        <taxon>Chaetothyriales</taxon>
        <taxon>Herpotrichiellaceae</taxon>
        <taxon>Exophiala</taxon>
    </lineage>
</organism>
<feature type="compositionally biased region" description="Basic and acidic residues" evidence="1">
    <location>
        <begin position="49"/>
        <end position="60"/>
    </location>
</feature>
<protein>
    <submittedName>
        <fullName evidence="2">Uncharacterized protein</fullName>
    </submittedName>
</protein>
<evidence type="ECO:0000256" key="1">
    <source>
        <dbReference type="SAM" id="MobiDB-lite"/>
    </source>
</evidence>
<dbReference type="RefSeq" id="XP_013256665.1">
    <property type="nucleotide sequence ID" value="XM_013401211.1"/>
</dbReference>
<dbReference type="OrthoDB" id="4676at2759"/>
<dbReference type="Proteomes" id="UP000027920">
    <property type="component" value="Unassembled WGS sequence"/>
</dbReference>
<name>A0A072PES0_9EURO</name>
<evidence type="ECO:0000313" key="2">
    <source>
        <dbReference type="EMBL" id="KEF54075.1"/>
    </source>
</evidence>
<dbReference type="AlphaFoldDB" id="A0A072PES0"/>
<dbReference type="EMBL" id="AMGV01000011">
    <property type="protein sequence ID" value="KEF54075.1"/>
    <property type="molecule type" value="Genomic_DNA"/>
</dbReference>
<evidence type="ECO:0000313" key="3">
    <source>
        <dbReference type="Proteomes" id="UP000027920"/>
    </source>
</evidence>
<sequence length="358" mass="39362">MPPITRAAQVNEEDDDLDFVSDTKAEQTDQDVGREAENENNHAAAGKPNEAEEANRDADKNNTGQKRKSPPTDTSNSQPSNKAARQNADSSSDSPKKLLNFLLSPKALPYCFPEEELAAAKTSSKYKSYSLSSPASFTPFEHLVCAHLLSKPLSHNIGMRSIRTLLNDPFNFTTPEEITSAGEHRVWEALEEARTHHRQKTASYLYGTGQAYSDSETMFALAQEANDSGPAGVIEHIKSTVPGLATVGGEIFCRRVQCVDGWGDALWPYADSKALDSLGQMGIEVQDAEDLRDTIKCDVNLDQVKDMGLHERNLSSQRLVRDEETTYMQAVFVVLLERAIGCVLENKVDELKKAAAKA</sequence>
<keyword evidence="3" id="KW-1185">Reference proteome</keyword>
<dbReference type="GeneID" id="25284778"/>
<dbReference type="HOGENOM" id="CLU_054585_1_0_1"/>
<reference evidence="2 3" key="1">
    <citation type="submission" date="2013-03" db="EMBL/GenBank/DDBJ databases">
        <title>The Genome Sequence of Exophiala aquamarina CBS 119918.</title>
        <authorList>
            <consortium name="The Broad Institute Genomics Platform"/>
            <person name="Cuomo C."/>
            <person name="de Hoog S."/>
            <person name="Gorbushina A."/>
            <person name="Walker B."/>
            <person name="Young S.K."/>
            <person name="Zeng Q."/>
            <person name="Gargeya S."/>
            <person name="Fitzgerald M."/>
            <person name="Haas B."/>
            <person name="Abouelleil A."/>
            <person name="Allen A.W."/>
            <person name="Alvarado L."/>
            <person name="Arachchi H.M."/>
            <person name="Berlin A.M."/>
            <person name="Chapman S.B."/>
            <person name="Gainer-Dewar J."/>
            <person name="Goldberg J."/>
            <person name="Griggs A."/>
            <person name="Gujja S."/>
            <person name="Hansen M."/>
            <person name="Howarth C."/>
            <person name="Imamovic A."/>
            <person name="Ireland A."/>
            <person name="Larimer J."/>
            <person name="McCowan C."/>
            <person name="Murphy C."/>
            <person name="Pearson M."/>
            <person name="Poon T.W."/>
            <person name="Priest M."/>
            <person name="Roberts A."/>
            <person name="Saif S."/>
            <person name="Shea T."/>
            <person name="Sisk P."/>
            <person name="Sykes S."/>
            <person name="Wortman J."/>
            <person name="Nusbaum C."/>
            <person name="Birren B."/>
        </authorList>
    </citation>
    <scope>NUCLEOTIDE SEQUENCE [LARGE SCALE GENOMIC DNA]</scope>
    <source>
        <strain evidence="2 3">CBS 119918</strain>
    </source>
</reference>
<proteinExistence type="predicted"/>
<gene>
    <name evidence="2" type="ORF">A1O9_09870</name>
</gene>
<feature type="region of interest" description="Disordered" evidence="1">
    <location>
        <begin position="1"/>
        <end position="96"/>
    </location>
</feature>
<comment type="caution">
    <text evidence="2">The sequence shown here is derived from an EMBL/GenBank/DDBJ whole genome shotgun (WGS) entry which is preliminary data.</text>
</comment>
<feature type="compositionally biased region" description="Polar residues" evidence="1">
    <location>
        <begin position="71"/>
        <end position="93"/>
    </location>
</feature>
<feature type="compositionally biased region" description="Basic and acidic residues" evidence="1">
    <location>
        <begin position="21"/>
        <end position="40"/>
    </location>
</feature>
<dbReference type="VEuPathDB" id="FungiDB:A1O9_09870"/>
<accession>A0A072PES0</accession>